<feature type="domain" description="HTH tetR-type" evidence="3">
    <location>
        <begin position="14"/>
        <end position="74"/>
    </location>
</feature>
<dbReference type="GO" id="GO:0003700">
    <property type="term" value="F:DNA-binding transcription factor activity"/>
    <property type="evidence" value="ECO:0007669"/>
    <property type="project" value="TreeGrafter"/>
</dbReference>
<accession>A0A7J5C111</accession>
<dbReference type="RefSeq" id="WP_158039111.1">
    <property type="nucleotide sequence ID" value="NZ_JACCFV010000001.1"/>
</dbReference>
<dbReference type="PANTHER" id="PTHR30055:SF226">
    <property type="entry name" value="HTH-TYPE TRANSCRIPTIONAL REGULATOR PKSA"/>
    <property type="match status" value="1"/>
</dbReference>
<dbReference type="SUPFAM" id="SSF46689">
    <property type="entry name" value="Homeodomain-like"/>
    <property type="match status" value="1"/>
</dbReference>
<protein>
    <submittedName>
        <fullName evidence="4">TetR/AcrR family transcriptional regulator</fullName>
    </submittedName>
</protein>
<dbReference type="GO" id="GO:0000976">
    <property type="term" value="F:transcription cis-regulatory region binding"/>
    <property type="evidence" value="ECO:0007669"/>
    <property type="project" value="TreeGrafter"/>
</dbReference>
<dbReference type="InterPro" id="IPR009057">
    <property type="entry name" value="Homeodomain-like_sf"/>
</dbReference>
<organism evidence="4 5">
    <name type="scientific">Pseudoclavibacter chungangensis</name>
    <dbReference type="NCBI Taxonomy" id="587635"/>
    <lineage>
        <taxon>Bacteria</taxon>
        <taxon>Bacillati</taxon>
        <taxon>Actinomycetota</taxon>
        <taxon>Actinomycetes</taxon>
        <taxon>Micrococcales</taxon>
        <taxon>Microbacteriaceae</taxon>
        <taxon>Pseudoclavibacter</taxon>
    </lineage>
</organism>
<dbReference type="InterPro" id="IPR050109">
    <property type="entry name" value="HTH-type_TetR-like_transc_reg"/>
</dbReference>
<proteinExistence type="predicted"/>
<dbReference type="InterPro" id="IPR001647">
    <property type="entry name" value="HTH_TetR"/>
</dbReference>
<dbReference type="PRINTS" id="PR00455">
    <property type="entry name" value="HTHTETR"/>
</dbReference>
<gene>
    <name evidence="4" type="ORF">F8O01_01575</name>
</gene>
<dbReference type="PANTHER" id="PTHR30055">
    <property type="entry name" value="HTH-TYPE TRANSCRIPTIONAL REGULATOR RUTR"/>
    <property type="match status" value="1"/>
</dbReference>
<reference evidence="4 5" key="1">
    <citation type="submission" date="2019-09" db="EMBL/GenBank/DDBJ databases">
        <title>Phylogeny of genus Pseudoclavibacter and closely related genus.</title>
        <authorList>
            <person name="Li Y."/>
        </authorList>
    </citation>
    <scope>NUCLEOTIDE SEQUENCE [LARGE SCALE GENOMIC DNA]</scope>
    <source>
        <strain evidence="4 5">DSM 23821</strain>
    </source>
</reference>
<sequence length="196" mass="20826">MPRITASTVLEHRAQQERAILDAARSLLAEGATEAPTLAAVAARTGLARSSVYQYFDSKEDLLRAVIQDAVPRWSAHVDARMRAAGTPAARILAYVEANVELVASGEHAVFRGIAAATAGDIAVITPSEMHREQQRPLVAALVDLGDPEAEATADLVQAVLYRASRDVEGGGDAETALGPVRRLLSPYLESFDGAR</sequence>
<comment type="caution">
    <text evidence="4">The sequence shown here is derived from an EMBL/GenBank/DDBJ whole genome shotgun (WGS) entry which is preliminary data.</text>
</comment>
<dbReference type="Proteomes" id="UP000467240">
    <property type="component" value="Unassembled WGS sequence"/>
</dbReference>
<dbReference type="PROSITE" id="PS50977">
    <property type="entry name" value="HTH_TETR_2"/>
    <property type="match status" value="1"/>
</dbReference>
<evidence type="ECO:0000313" key="4">
    <source>
        <dbReference type="EMBL" id="KAB1662183.1"/>
    </source>
</evidence>
<dbReference type="EMBL" id="WBJZ01000002">
    <property type="protein sequence ID" value="KAB1662183.1"/>
    <property type="molecule type" value="Genomic_DNA"/>
</dbReference>
<keyword evidence="5" id="KW-1185">Reference proteome</keyword>
<dbReference type="Gene3D" id="1.10.357.10">
    <property type="entry name" value="Tetracycline Repressor, domain 2"/>
    <property type="match status" value="1"/>
</dbReference>
<feature type="DNA-binding region" description="H-T-H motif" evidence="2">
    <location>
        <begin position="37"/>
        <end position="56"/>
    </location>
</feature>
<dbReference type="Pfam" id="PF00440">
    <property type="entry name" value="TetR_N"/>
    <property type="match status" value="1"/>
</dbReference>
<keyword evidence="1 2" id="KW-0238">DNA-binding</keyword>
<evidence type="ECO:0000256" key="2">
    <source>
        <dbReference type="PROSITE-ProRule" id="PRU00335"/>
    </source>
</evidence>
<name>A0A7J5C111_9MICO</name>
<dbReference type="OrthoDB" id="4709704at2"/>
<evidence type="ECO:0000259" key="3">
    <source>
        <dbReference type="PROSITE" id="PS50977"/>
    </source>
</evidence>
<dbReference type="Gene3D" id="1.10.10.60">
    <property type="entry name" value="Homeodomain-like"/>
    <property type="match status" value="1"/>
</dbReference>
<dbReference type="AlphaFoldDB" id="A0A7J5C111"/>
<evidence type="ECO:0000256" key="1">
    <source>
        <dbReference type="ARBA" id="ARBA00023125"/>
    </source>
</evidence>
<evidence type="ECO:0000313" key="5">
    <source>
        <dbReference type="Proteomes" id="UP000467240"/>
    </source>
</evidence>